<dbReference type="EMBL" id="DMVW01000125">
    <property type="protein sequence ID" value="HAR52882.1"/>
    <property type="molecule type" value="Genomic_DNA"/>
</dbReference>
<feature type="non-terminal residue" evidence="6">
    <location>
        <position position="213"/>
    </location>
</feature>
<feature type="domain" description="Ribonucleotide reductase class II vitamin B12-dependent N-terminal" evidence="5">
    <location>
        <begin position="23"/>
        <end position="140"/>
    </location>
</feature>
<evidence type="ECO:0000256" key="2">
    <source>
        <dbReference type="ARBA" id="ARBA00022628"/>
    </source>
</evidence>
<comment type="caution">
    <text evidence="6">The sequence shown here is derived from an EMBL/GenBank/DDBJ whole genome shotgun (WGS) entry which is preliminary data.</text>
</comment>
<gene>
    <name evidence="6" type="ORF">DCS45_13550</name>
</gene>
<dbReference type="InterPro" id="IPR050862">
    <property type="entry name" value="RdRp_reductase_class-2"/>
</dbReference>
<dbReference type="InterPro" id="IPR013678">
    <property type="entry name" value="RNR_2_N"/>
</dbReference>
<keyword evidence="4" id="KW-0170">Cobalt</keyword>
<dbReference type="GO" id="GO:0031419">
    <property type="term" value="F:cobalamin binding"/>
    <property type="evidence" value="ECO:0007669"/>
    <property type="project" value="UniProtKB-KW"/>
</dbReference>
<evidence type="ECO:0000313" key="6">
    <source>
        <dbReference type="EMBL" id="HAR52882.1"/>
    </source>
</evidence>
<dbReference type="PANTHER" id="PTHR43371:SF1">
    <property type="entry name" value="RIBONUCLEOSIDE-DIPHOSPHATE REDUCTASE"/>
    <property type="match status" value="1"/>
</dbReference>
<reference evidence="6 7" key="1">
    <citation type="journal article" date="2018" name="Nat. Biotechnol.">
        <title>A standardized bacterial taxonomy based on genome phylogeny substantially revises the tree of life.</title>
        <authorList>
            <person name="Parks D.H."/>
            <person name="Chuvochina M."/>
            <person name="Waite D.W."/>
            <person name="Rinke C."/>
            <person name="Skarshewski A."/>
            <person name="Chaumeil P.A."/>
            <person name="Hugenholtz P."/>
        </authorList>
    </citation>
    <scope>NUCLEOTIDE SEQUENCE [LARGE SCALE GENOMIC DNA]</scope>
    <source>
        <strain evidence="6">UBA9169</strain>
    </source>
</reference>
<evidence type="ECO:0000256" key="1">
    <source>
        <dbReference type="ARBA" id="ARBA00001922"/>
    </source>
</evidence>
<evidence type="ECO:0000259" key="5">
    <source>
        <dbReference type="Pfam" id="PF08471"/>
    </source>
</evidence>
<name>A0A348WEC0_9RHOB</name>
<dbReference type="GO" id="GO:0004748">
    <property type="term" value="F:ribonucleoside-diphosphate reductase activity, thioredoxin disulfide as acceptor"/>
    <property type="evidence" value="ECO:0007669"/>
    <property type="project" value="UniProtKB-EC"/>
</dbReference>
<protein>
    <submittedName>
        <fullName evidence="6">Vitamin B12-dependent ribonucleotide reductase</fullName>
        <ecNumber evidence="6">1.17.4.1</ecNumber>
    </submittedName>
</protein>
<keyword evidence="2" id="KW-0846">Cobalamin</keyword>
<dbReference type="Gene3D" id="3.20.70.20">
    <property type="match status" value="1"/>
</dbReference>
<accession>A0A348WEC0</accession>
<dbReference type="Pfam" id="PF08471">
    <property type="entry name" value="Ribonuc_red_2_N"/>
    <property type="match status" value="1"/>
</dbReference>
<dbReference type="EC" id="1.17.4.1" evidence="6"/>
<evidence type="ECO:0000256" key="4">
    <source>
        <dbReference type="ARBA" id="ARBA00023285"/>
    </source>
</evidence>
<dbReference type="AlphaFoldDB" id="A0A348WEC0"/>
<comment type="cofactor">
    <cofactor evidence="1">
        <name>adenosylcob(III)alamin</name>
        <dbReference type="ChEBI" id="CHEBI:18408"/>
    </cofactor>
</comment>
<evidence type="ECO:0000313" key="7">
    <source>
        <dbReference type="Proteomes" id="UP000264719"/>
    </source>
</evidence>
<dbReference type="SUPFAM" id="SSF51998">
    <property type="entry name" value="PFL-like glycyl radical enzymes"/>
    <property type="match status" value="1"/>
</dbReference>
<proteinExistence type="predicted"/>
<dbReference type="GO" id="GO:0050897">
    <property type="term" value="F:cobalt ion binding"/>
    <property type="evidence" value="ECO:0007669"/>
    <property type="project" value="InterPro"/>
</dbReference>
<keyword evidence="3 6" id="KW-0560">Oxidoreductase</keyword>
<evidence type="ECO:0000256" key="3">
    <source>
        <dbReference type="ARBA" id="ARBA00023002"/>
    </source>
</evidence>
<organism evidence="6 7">
    <name type="scientific">Roseovarius nubinhibens</name>
    <dbReference type="NCBI Taxonomy" id="314263"/>
    <lineage>
        <taxon>Bacteria</taxon>
        <taxon>Pseudomonadati</taxon>
        <taxon>Pseudomonadota</taxon>
        <taxon>Alphaproteobacteria</taxon>
        <taxon>Rhodobacterales</taxon>
        <taxon>Roseobacteraceae</taxon>
        <taxon>Roseovarius</taxon>
    </lineage>
</organism>
<dbReference type="PANTHER" id="PTHR43371">
    <property type="entry name" value="VITAMIN B12-DEPENDENT RIBONUCLEOTIDE REDUCTASE"/>
    <property type="match status" value="1"/>
</dbReference>
<dbReference type="Proteomes" id="UP000264719">
    <property type="component" value="Unassembled WGS sequence"/>
</dbReference>
<sequence>MKIDRRFTKAGEDAYAALDFITTSSEIRNPDGTTVFKLDEVEVPAGWSQVASDVIAQKYFRKAGVPARLKKVREKGVPEFLWRSVPDGEDVEKGGETSAKQVFDRLAGAWAYWGWKGGYFTTEEDARAYFDEMRFMLARQMAAPNSPQWFNTGLHWAYGIDGPSQGHYYVDHKSGKLTKSSSAYEHPQPHACFIQSVADDLVGDGGIMDLWVR</sequence>